<dbReference type="PANTHER" id="PTHR11177:SF317">
    <property type="entry name" value="CHITINASE 12-RELATED"/>
    <property type="match status" value="1"/>
</dbReference>
<dbReference type="InterPro" id="IPR017853">
    <property type="entry name" value="GH"/>
</dbReference>
<dbReference type="STRING" id="7167.A0A182FM98"/>
<feature type="domain" description="GH18" evidence="1">
    <location>
        <begin position="42"/>
        <end position="333"/>
    </location>
</feature>
<protein>
    <recommendedName>
        <fullName evidence="1">GH18 domain-containing protein</fullName>
    </recommendedName>
</protein>
<reference evidence="2" key="2">
    <citation type="submission" date="2022-08" db="UniProtKB">
        <authorList>
            <consortium name="EnsemblMetazoa"/>
        </authorList>
    </citation>
    <scope>IDENTIFICATION</scope>
    <source>
        <strain evidence="2">STECLA/ALBI9_A</strain>
    </source>
</reference>
<organism evidence="2 3">
    <name type="scientific">Anopheles albimanus</name>
    <name type="common">New world malaria mosquito</name>
    <dbReference type="NCBI Taxonomy" id="7167"/>
    <lineage>
        <taxon>Eukaryota</taxon>
        <taxon>Metazoa</taxon>
        <taxon>Ecdysozoa</taxon>
        <taxon>Arthropoda</taxon>
        <taxon>Hexapoda</taxon>
        <taxon>Insecta</taxon>
        <taxon>Pterygota</taxon>
        <taxon>Neoptera</taxon>
        <taxon>Endopterygota</taxon>
        <taxon>Diptera</taxon>
        <taxon>Nematocera</taxon>
        <taxon>Culicoidea</taxon>
        <taxon>Culicidae</taxon>
        <taxon>Anophelinae</taxon>
        <taxon>Anopheles</taxon>
    </lineage>
</organism>
<dbReference type="GO" id="GO:0005975">
    <property type="term" value="P:carbohydrate metabolic process"/>
    <property type="evidence" value="ECO:0007669"/>
    <property type="project" value="InterPro"/>
</dbReference>
<dbReference type="GO" id="GO:0008061">
    <property type="term" value="F:chitin binding"/>
    <property type="evidence" value="ECO:0007669"/>
    <property type="project" value="TreeGrafter"/>
</dbReference>
<dbReference type="VEuPathDB" id="VectorBase:AALB20_034928"/>
<dbReference type="AlphaFoldDB" id="A0A182FM98"/>
<dbReference type="EnsemblMetazoa" id="AALB007657-RA">
    <property type="protein sequence ID" value="AALB007657-PA"/>
    <property type="gene ID" value="AALB007657"/>
</dbReference>
<accession>A0A182FM98</accession>
<evidence type="ECO:0000313" key="2">
    <source>
        <dbReference type="EnsemblMetazoa" id="AALB007657-PA"/>
    </source>
</evidence>
<dbReference type="InterPro" id="IPR050314">
    <property type="entry name" value="Glycosyl_Hydrlase_18"/>
</dbReference>
<dbReference type="VEuPathDB" id="VectorBase:AALB007657"/>
<dbReference type="InterPro" id="IPR001223">
    <property type="entry name" value="Glyco_hydro18_cat"/>
</dbReference>
<dbReference type="Pfam" id="PF00704">
    <property type="entry name" value="Glyco_hydro_18"/>
    <property type="match status" value="1"/>
</dbReference>
<evidence type="ECO:0000313" key="3">
    <source>
        <dbReference type="Proteomes" id="UP000069272"/>
    </source>
</evidence>
<dbReference type="GO" id="GO:0004568">
    <property type="term" value="F:chitinase activity"/>
    <property type="evidence" value="ECO:0007669"/>
    <property type="project" value="TreeGrafter"/>
</dbReference>
<sequence>MPSVSSERAGRWRVPVLVLALLLGAARVCLANVASYSSNTAIGLCSSAVYAAVKPGANGDIAYVTTNTANVLSGLTSFCNRKQTYPYVDLYVGVRAAGSDANLASMLSTATVRVAFITKLIQFVQSNAGCTGIYIDLQALTVAQSSNYGLFMEKLLADATAAQLKVASGLPWNSLNAADIYFNPTLPKLAFNVLETFEDMYSTLPTTVRPIAPLFAMDAPFDSNDRTIFNNLFRWIIKGFNPANIVLGIPLFSFKFTISGATGFGAIGSTAPVTDTYCNALLFAANPQNTQRAVIAGETLITGASTTYVVNTLEAAQQKVNFVIGNNLGGVAVSPLNQAGSANAELLRFLTSVLAPTAPAGFSYPAATTATCGIPELLPLHQVQQPLRQVQQPLRQELLPLRQELLPLPQEQQPLRQEQLPLHQVQQPLRQELLPLHQVKQRLRQVLLPLHQEQQRLPQVQQRLHQVQQRLRQEQQPLHQVHLRLRQEQQLLRQEQLPLHQVHLRLHQELLPLHQVQQPLPQEQQRLRQEQLPLHQELLPLRQVQQRLHQELLPLHQEQQRLPQVQQLLLRLLFPVTFLQSRSTVI</sequence>
<evidence type="ECO:0000259" key="1">
    <source>
        <dbReference type="Pfam" id="PF00704"/>
    </source>
</evidence>
<dbReference type="GO" id="GO:0005576">
    <property type="term" value="C:extracellular region"/>
    <property type="evidence" value="ECO:0007669"/>
    <property type="project" value="TreeGrafter"/>
</dbReference>
<reference evidence="2 3" key="1">
    <citation type="journal article" date="2017" name="G3 (Bethesda)">
        <title>The Physical Genome Mapping of Anopheles albimanus Corrected Scaffold Misassemblies and Identified Interarm Rearrangements in Genus Anopheles.</title>
        <authorList>
            <person name="Artemov G.N."/>
            <person name="Peery A.N."/>
            <person name="Jiang X."/>
            <person name="Tu Z."/>
            <person name="Stegniy V.N."/>
            <person name="Sharakhova M.V."/>
            <person name="Sharakhov I.V."/>
        </authorList>
    </citation>
    <scope>NUCLEOTIDE SEQUENCE [LARGE SCALE GENOMIC DNA]</scope>
    <source>
        <strain evidence="2 3">ALBI9_A</strain>
    </source>
</reference>
<dbReference type="Proteomes" id="UP000069272">
    <property type="component" value="Chromosome X"/>
</dbReference>
<dbReference type="SUPFAM" id="SSF51445">
    <property type="entry name" value="(Trans)glycosidases"/>
    <property type="match status" value="1"/>
</dbReference>
<dbReference type="Gene3D" id="3.20.20.80">
    <property type="entry name" value="Glycosidases"/>
    <property type="match status" value="1"/>
</dbReference>
<proteinExistence type="predicted"/>
<name>A0A182FM98_ANOAL</name>
<dbReference type="PANTHER" id="PTHR11177">
    <property type="entry name" value="CHITINASE"/>
    <property type="match status" value="1"/>
</dbReference>
<dbReference type="GO" id="GO:0006032">
    <property type="term" value="P:chitin catabolic process"/>
    <property type="evidence" value="ECO:0007669"/>
    <property type="project" value="TreeGrafter"/>
</dbReference>
<keyword evidence="3" id="KW-1185">Reference proteome</keyword>